<dbReference type="Gene3D" id="3.90.120.10">
    <property type="entry name" value="DNA Methylase, subunit A, domain 2"/>
    <property type="match status" value="1"/>
</dbReference>
<dbReference type="InterPro" id="IPR001525">
    <property type="entry name" value="C5_MeTfrase"/>
</dbReference>
<dbReference type="InterPro" id="IPR018117">
    <property type="entry name" value="C5_DNA_meth_AS"/>
</dbReference>
<evidence type="ECO:0000256" key="6">
    <source>
        <dbReference type="PROSITE-ProRule" id="PRU01016"/>
    </source>
</evidence>
<keyword evidence="4" id="KW-0680">Restriction system</keyword>
<dbReference type="Gene3D" id="3.40.50.150">
    <property type="entry name" value="Vaccinia Virus protein VP39"/>
    <property type="match status" value="1"/>
</dbReference>
<dbReference type="NCBIfam" id="TIGR00675">
    <property type="entry name" value="dcm"/>
    <property type="match status" value="1"/>
</dbReference>
<evidence type="ECO:0000256" key="1">
    <source>
        <dbReference type="ARBA" id="ARBA00022603"/>
    </source>
</evidence>
<keyword evidence="1 6" id="KW-0489">Methyltransferase</keyword>
<keyword evidence="10" id="KW-1185">Reference proteome</keyword>
<dbReference type="PROSITE" id="PS51679">
    <property type="entry name" value="SAM_MT_C5"/>
    <property type="match status" value="1"/>
</dbReference>
<evidence type="ECO:0000256" key="2">
    <source>
        <dbReference type="ARBA" id="ARBA00022679"/>
    </source>
</evidence>
<sequence length="382" mass="44486">MFEMRIVSLFANIGVAEACFQELDDVNVVVANEWLTKRAKLYQSIYPESTMICGDITDENIYQQILQACRRERVDTIMATPPCQGMSTAGQKIKFDERNTLVMHAIRLIHDLNPRYVVIENVTDFIITPIMYHGVETMLPDVVHQELDADYDIDIHTIDTDDYGVPQTRDRMIILMTRHGQRRKWTLPPVEQHKVTMEEAIGDLPSIDPFVKDIPYEEFIQRFPLYEERRQQALAISPWNIPPVHVWRQVRAMMYTPTGQTAFDNEPEYRPVKLDGTFVRGYKNTYKRQNWKTPAYTVTMDNRKISSQNNVHPGRLIGQDENGRDIYSDPRTLTLYELMRVMSLPEDWNVPANTDEAFLRRIIGEGIPPLFMKKLFQNLVNG</sequence>
<reference evidence="9 10" key="1">
    <citation type="journal article" date="2010" name="Microb. Ecol.">
        <title>Comparative genome analysis of Prevotella ruminicola and Prevotella bryantii: insights into their environmental niche.</title>
        <authorList>
            <consortium name="North American Consortium for Rumen Bacteria"/>
            <person name="Purushe J."/>
            <person name="Fouts D.E."/>
            <person name="Morrison M."/>
            <person name="White B.A."/>
            <person name="Mackie R.I."/>
            <person name="Coutinho P.M."/>
            <person name="Henrissat B."/>
            <person name="Nelson K.E."/>
        </authorList>
    </citation>
    <scope>NUCLEOTIDE SEQUENCE [LARGE SCALE GENOMIC DNA]</scope>
    <source>
        <strain evidence="9 10">B14</strain>
    </source>
</reference>
<accession>D8DZ83</accession>
<keyword evidence="3 6" id="KW-0949">S-adenosyl-L-methionine</keyword>
<dbReference type="Pfam" id="PF00145">
    <property type="entry name" value="DNA_methylase"/>
    <property type="match status" value="1"/>
</dbReference>
<evidence type="ECO:0000256" key="4">
    <source>
        <dbReference type="ARBA" id="ARBA00022747"/>
    </source>
</evidence>
<feature type="active site" evidence="6">
    <location>
        <position position="83"/>
    </location>
</feature>
<organism evidence="9 10">
    <name type="scientific">Segatella baroniae B14</name>
    <dbReference type="NCBI Taxonomy" id="752555"/>
    <lineage>
        <taxon>Bacteria</taxon>
        <taxon>Pseudomonadati</taxon>
        <taxon>Bacteroidota</taxon>
        <taxon>Bacteroidia</taxon>
        <taxon>Bacteroidales</taxon>
        <taxon>Prevotellaceae</taxon>
        <taxon>Segatella</taxon>
    </lineage>
</organism>
<evidence type="ECO:0000256" key="8">
    <source>
        <dbReference type="RuleBase" id="RU000417"/>
    </source>
</evidence>
<dbReference type="GO" id="GO:0032259">
    <property type="term" value="P:methylation"/>
    <property type="evidence" value="ECO:0007669"/>
    <property type="project" value="UniProtKB-KW"/>
</dbReference>
<evidence type="ECO:0000256" key="7">
    <source>
        <dbReference type="RuleBase" id="RU000416"/>
    </source>
</evidence>
<evidence type="ECO:0000256" key="3">
    <source>
        <dbReference type="ARBA" id="ARBA00022691"/>
    </source>
</evidence>
<comment type="similarity">
    <text evidence="6 7">Belongs to the class I-like SAM-binding methyltransferase superfamily. C5-methyltransferase family.</text>
</comment>
<dbReference type="PANTHER" id="PTHR10629">
    <property type="entry name" value="CYTOSINE-SPECIFIC METHYLTRANSFERASE"/>
    <property type="match status" value="1"/>
</dbReference>
<dbReference type="PROSITE" id="PS00094">
    <property type="entry name" value="C5_MTASE_1"/>
    <property type="match status" value="1"/>
</dbReference>
<dbReference type="InterPro" id="IPR050390">
    <property type="entry name" value="C5-Methyltransferase"/>
</dbReference>
<dbReference type="PANTHER" id="PTHR10629:SF52">
    <property type="entry name" value="DNA (CYTOSINE-5)-METHYLTRANSFERASE 1"/>
    <property type="match status" value="1"/>
</dbReference>
<dbReference type="EC" id="2.1.1.37" evidence="8"/>
<proteinExistence type="inferred from homology"/>
<evidence type="ECO:0000313" key="9">
    <source>
        <dbReference type="EMBL" id="EFI71239.1"/>
    </source>
</evidence>
<protein>
    <recommendedName>
        <fullName evidence="8">Cytosine-specific methyltransferase</fullName>
        <ecNumber evidence="8">2.1.1.37</ecNumber>
    </recommendedName>
</protein>
<evidence type="ECO:0000256" key="5">
    <source>
        <dbReference type="ARBA" id="ARBA00047422"/>
    </source>
</evidence>
<keyword evidence="2 6" id="KW-0808">Transferase</keyword>
<dbReference type="InterPro" id="IPR029063">
    <property type="entry name" value="SAM-dependent_MTases_sf"/>
</dbReference>
<dbReference type="GO" id="GO:0003886">
    <property type="term" value="F:DNA (cytosine-5-)-methyltransferase activity"/>
    <property type="evidence" value="ECO:0007669"/>
    <property type="project" value="UniProtKB-EC"/>
</dbReference>
<comment type="catalytic activity">
    <reaction evidence="5 8">
        <text>a 2'-deoxycytidine in DNA + S-adenosyl-L-methionine = a 5-methyl-2'-deoxycytidine in DNA + S-adenosyl-L-homocysteine + H(+)</text>
        <dbReference type="Rhea" id="RHEA:13681"/>
        <dbReference type="Rhea" id="RHEA-COMP:11369"/>
        <dbReference type="Rhea" id="RHEA-COMP:11370"/>
        <dbReference type="ChEBI" id="CHEBI:15378"/>
        <dbReference type="ChEBI" id="CHEBI:57856"/>
        <dbReference type="ChEBI" id="CHEBI:59789"/>
        <dbReference type="ChEBI" id="CHEBI:85452"/>
        <dbReference type="ChEBI" id="CHEBI:85454"/>
        <dbReference type="EC" id="2.1.1.37"/>
    </reaction>
</comment>
<name>D8DZ83_9BACT</name>
<dbReference type="Proteomes" id="UP000004524">
    <property type="component" value="Unassembled WGS sequence"/>
</dbReference>
<dbReference type="SUPFAM" id="SSF53335">
    <property type="entry name" value="S-adenosyl-L-methionine-dependent methyltransferases"/>
    <property type="match status" value="1"/>
</dbReference>
<gene>
    <name evidence="9" type="ORF">PBR_1194</name>
</gene>
<evidence type="ECO:0000313" key="10">
    <source>
        <dbReference type="Proteomes" id="UP000004524"/>
    </source>
</evidence>
<dbReference type="EMBL" id="ADWO01000082">
    <property type="protein sequence ID" value="EFI71239.1"/>
    <property type="molecule type" value="Genomic_DNA"/>
</dbReference>
<dbReference type="GO" id="GO:0009307">
    <property type="term" value="P:DNA restriction-modification system"/>
    <property type="evidence" value="ECO:0007669"/>
    <property type="project" value="UniProtKB-KW"/>
</dbReference>
<dbReference type="PRINTS" id="PR00105">
    <property type="entry name" value="C5METTRFRASE"/>
</dbReference>
<comment type="caution">
    <text evidence="9">The sequence shown here is derived from an EMBL/GenBank/DDBJ whole genome shotgun (WGS) entry which is preliminary data.</text>
</comment>
<dbReference type="AlphaFoldDB" id="D8DZ83"/>